<proteinExistence type="predicted"/>
<dbReference type="EMBL" id="BARW01018688">
    <property type="protein sequence ID" value="GAJ01370.1"/>
    <property type="molecule type" value="Genomic_DNA"/>
</dbReference>
<dbReference type="AlphaFoldDB" id="X1V867"/>
<sequence length="34" mass="4234">AKRIINSDHYKFIKNIFEHDNRDNYLHSKIERMS</sequence>
<name>X1V867_9ZZZZ</name>
<reference evidence="1" key="1">
    <citation type="journal article" date="2014" name="Front. Microbiol.">
        <title>High frequency of phylogenetically diverse reductive dehalogenase-homologous genes in deep subseafloor sedimentary metagenomes.</title>
        <authorList>
            <person name="Kawai M."/>
            <person name="Futagami T."/>
            <person name="Toyoda A."/>
            <person name="Takaki Y."/>
            <person name="Nishi S."/>
            <person name="Hori S."/>
            <person name="Arai W."/>
            <person name="Tsubouchi T."/>
            <person name="Morono Y."/>
            <person name="Uchiyama I."/>
            <person name="Ito T."/>
            <person name="Fujiyama A."/>
            <person name="Inagaki F."/>
            <person name="Takami H."/>
        </authorList>
    </citation>
    <scope>NUCLEOTIDE SEQUENCE</scope>
    <source>
        <strain evidence="1">Expedition CK06-06</strain>
    </source>
</reference>
<protein>
    <submittedName>
        <fullName evidence="1">Uncharacterized protein</fullName>
    </submittedName>
</protein>
<organism evidence="1">
    <name type="scientific">marine sediment metagenome</name>
    <dbReference type="NCBI Taxonomy" id="412755"/>
    <lineage>
        <taxon>unclassified sequences</taxon>
        <taxon>metagenomes</taxon>
        <taxon>ecological metagenomes</taxon>
    </lineage>
</organism>
<evidence type="ECO:0000313" key="1">
    <source>
        <dbReference type="EMBL" id="GAJ01370.1"/>
    </source>
</evidence>
<comment type="caution">
    <text evidence="1">The sequence shown here is derived from an EMBL/GenBank/DDBJ whole genome shotgun (WGS) entry which is preliminary data.</text>
</comment>
<feature type="non-terminal residue" evidence="1">
    <location>
        <position position="1"/>
    </location>
</feature>
<accession>X1V867</accession>
<gene>
    <name evidence="1" type="ORF">S12H4_31940</name>
</gene>